<dbReference type="InterPro" id="IPR032675">
    <property type="entry name" value="LRR_dom_sf"/>
</dbReference>
<dbReference type="SUPFAM" id="SSF52047">
    <property type="entry name" value="RNI-like"/>
    <property type="match status" value="1"/>
</dbReference>
<dbReference type="Proteomes" id="UP000184330">
    <property type="component" value="Unassembled WGS sequence"/>
</dbReference>
<accession>A0A1L7XRJ1</accession>
<feature type="compositionally biased region" description="Acidic residues" evidence="1">
    <location>
        <begin position="597"/>
        <end position="617"/>
    </location>
</feature>
<dbReference type="EMBL" id="FJOG01000045">
    <property type="protein sequence ID" value="CZR67568.1"/>
    <property type="molecule type" value="Genomic_DNA"/>
</dbReference>
<dbReference type="AlphaFoldDB" id="A0A1L7XRJ1"/>
<dbReference type="OrthoDB" id="3565096at2759"/>
<protein>
    <submittedName>
        <fullName evidence="2">Uncharacterized protein</fullName>
    </submittedName>
</protein>
<evidence type="ECO:0000313" key="2">
    <source>
        <dbReference type="EMBL" id="CZR67568.1"/>
    </source>
</evidence>
<keyword evidence="3" id="KW-1185">Reference proteome</keyword>
<organism evidence="2 3">
    <name type="scientific">Phialocephala subalpina</name>
    <dbReference type="NCBI Taxonomy" id="576137"/>
    <lineage>
        <taxon>Eukaryota</taxon>
        <taxon>Fungi</taxon>
        <taxon>Dikarya</taxon>
        <taxon>Ascomycota</taxon>
        <taxon>Pezizomycotina</taxon>
        <taxon>Leotiomycetes</taxon>
        <taxon>Helotiales</taxon>
        <taxon>Mollisiaceae</taxon>
        <taxon>Phialocephala</taxon>
        <taxon>Phialocephala fortinii species complex</taxon>
    </lineage>
</organism>
<sequence length="635" mass="72603">MFDRQLVLLGPSPNAKKSAMDLPPLPADVWFIIFVRQLRDAFENGEFDEEYKEVEEQHKRDGWKGPHQFYRWLGDMRRVCQKFNAIITPLVYETVELSSALSMKRLIETPASSQIVANMQTHSICLRVTPLYKPEFQQATHDLILGCKRCEYIVWDVGTGEGEKFEREVARIASTYVDAFIKNKNRNRKRVRFMTHRDGFMVEESPSDWEGNNNKRAKPIAAREAQPDVYAQYPRTIAAPEKFLELLQLEVSPNRGITLVPVGGRYPPMKKLELENYPWTHSREETEQLFDFSKLKRLSFDCCNALFVSNFLAAANHEHILKLEELKVANLWDNEDTADRLHAQLSKVLDGLRNLTYLKLDYEAWESVLSSSALWSSAYTLRTLELRAGWRCRMLTFQGLMNFIERCTRLEYLSLDLDMSKPDDDVNCFFYYCTHLEHLETLELHARENLGRRGVEDDSSDTDYDSAAAIFDRLRREKVGVPYTRISILLLNATAPPGWRPTPIPAEEQEEGEEEILEDWDGFREFTSGFNEDGIVEQTGSEKVGPPEVGDAEDDDWTENATDDEGDSSADDGEDGDGFDDDENEGGVAVIEQEIEHTEDEGGVEVGEEDIEDTEGEGSEHNTEIEQGGDIIAEN</sequence>
<evidence type="ECO:0000256" key="1">
    <source>
        <dbReference type="SAM" id="MobiDB-lite"/>
    </source>
</evidence>
<gene>
    <name evidence="2" type="ORF">PAC_17467</name>
</gene>
<feature type="region of interest" description="Disordered" evidence="1">
    <location>
        <begin position="536"/>
        <end position="635"/>
    </location>
</feature>
<feature type="region of interest" description="Disordered" evidence="1">
    <location>
        <begin position="496"/>
        <end position="515"/>
    </location>
</feature>
<proteinExistence type="predicted"/>
<evidence type="ECO:0000313" key="3">
    <source>
        <dbReference type="Proteomes" id="UP000184330"/>
    </source>
</evidence>
<dbReference type="Gene3D" id="3.80.10.10">
    <property type="entry name" value="Ribonuclease Inhibitor"/>
    <property type="match status" value="1"/>
</dbReference>
<feature type="compositionally biased region" description="Acidic residues" evidence="1">
    <location>
        <begin position="550"/>
        <end position="585"/>
    </location>
</feature>
<name>A0A1L7XRJ1_9HELO</name>
<reference evidence="2 3" key="1">
    <citation type="submission" date="2016-03" db="EMBL/GenBank/DDBJ databases">
        <authorList>
            <person name="Ploux O."/>
        </authorList>
    </citation>
    <scope>NUCLEOTIDE SEQUENCE [LARGE SCALE GENOMIC DNA]</scope>
    <source>
        <strain evidence="2 3">UAMH 11012</strain>
    </source>
</reference>